<evidence type="ECO:0000313" key="4">
    <source>
        <dbReference type="EMBL" id="CAJ0581342.1"/>
    </source>
</evidence>
<feature type="domain" description="C2H2-type" evidence="3">
    <location>
        <begin position="282"/>
        <end position="310"/>
    </location>
</feature>
<proteinExistence type="predicted"/>
<dbReference type="AlphaFoldDB" id="A0AA36G6I3"/>
<feature type="compositionally biased region" description="Low complexity" evidence="2">
    <location>
        <begin position="778"/>
        <end position="789"/>
    </location>
</feature>
<dbReference type="SMART" id="SM00355">
    <property type="entry name" value="ZnF_C2H2"/>
    <property type="match status" value="9"/>
</dbReference>
<name>A0AA36G6I3_9BILA</name>
<feature type="domain" description="C2H2-type" evidence="3">
    <location>
        <begin position="314"/>
        <end position="342"/>
    </location>
</feature>
<feature type="region of interest" description="Disordered" evidence="2">
    <location>
        <begin position="378"/>
        <end position="399"/>
    </location>
</feature>
<gene>
    <name evidence="4" type="ORF">MSPICULIGERA_LOCUS19504</name>
</gene>
<feature type="compositionally biased region" description="Polar residues" evidence="2">
    <location>
        <begin position="7"/>
        <end position="21"/>
    </location>
</feature>
<feature type="region of interest" description="Disordered" evidence="2">
    <location>
        <begin position="1"/>
        <end position="21"/>
    </location>
</feature>
<feature type="compositionally biased region" description="Polar residues" evidence="2">
    <location>
        <begin position="384"/>
        <end position="399"/>
    </location>
</feature>
<dbReference type="PANTHER" id="PTHR21190:SF1">
    <property type="entry name" value="GH10077P"/>
    <property type="match status" value="1"/>
</dbReference>
<keyword evidence="5" id="KW-1185">Reference proteome</keyword>
<dbReference type="PROSITE" id="PS50157">
    <property type="entry name" value="ZINC_FINGER_C2H2_2"/>
    <property type="match status" value="4"/>
</dbReference>
<evidence type="ECO:0000259" key="3">
    <source>
        <dbReference type="PROSITE" id="PS50157"/>
    </source>
</evidence>
<feature type="compositionally biased region" description="Basic and acidic residues" evidence="2">
    <location>
        <begin position="756"/>
        <end position="777"/>
    </location>
</feature>
<feature type="domain" description="C2H2-type" evidence="3">
    <location>
        <begin position="693"/>
        <end position="721"/>
    </location>
</feature>
<feature type="compositionally biased region" description="Polar residues" evidence="2">
    <location>
        <begin position="74"/>
        <end position="88"/>
    </location>
</feature>
<dbReference type="PROSITE" id="PS00028">
    <property type="entry name" value="ZINC_FINGER_C2H2_1"/>
    <property type="match status" value="7"/>
</dbReference>
<feature type="region of interest" description="Disordered" evidence="2">
    <location>
        <begin position="474"/>
        <end position="506"/>
    </location>
</feature>
<dbReference type="InterPro" id="IPR013087">
    <property type="entry name" value="Znf_C2H2_type"/>
</dbReference>
<protein>
    <recommendedName>
        <fullName evidence="3">C2H2-type domain-containing protein</fullName>
    </recommendedName>
</protein>
<evidence type="ECO:0000256" key="2">
    <source>
        <dbReference type="SAM" id="MobiDB-lite"/>
    </source>
</evidence>
<feature type="region of interest" description="Disordered" evidence="2">
    <location>
        <begin position="56"/>
        <end position="111"/>
    </location>
</feature>
<dbReference type="Gene3D" id="3.30.160.60">
    <property type="entry name" value="Classic Zinc Finger"/>
    <property type="match status" value="5"/>
</dbReference>
<dbReference type="EMBL" id="CATQJA010002663">
    <property type="protein sequence ID" value="CAJ0581342.1"/>
    <property type="molecule type" value="Genomic_DNA"/>
</dbReference>
<dbReference type="Proteomes" id="UP001177023">
    <property type="component" value="Unassembled WGS sequence"/>
</dbReference>
<evidence type="ECO:0000313" key="5">
    <source>
        <dbReference type="Proteomes" id="UP001177023"/>
    </source>
</evidence>
<reference evidence="4" key="1">
    <citation type="submission" date="2023-06" db="EMBL/GenBank/DDBJ databases">
        <authorList>
            <person name="Delattre M."/>
        </authorList>
    </citation>
    <scope>NUCLEOTIDE SEQUENCE</scope>
    <source>
        <strain evidence="4">AF72</strain>
    </source>
</reference>
<keyword evidence="1" id="KW-0862">Zinc</keyword>
<accession>A0AA36G6I3</accession>
<dbReference type="Pfam" id="PF00096">
    <property type="entry name" value="zf-C2H2"/>
    <property type="match status" value="2"/>
</dbReference>
<keyword evidence="1" id="KW-0479">Metal-binding</keyword>
<feature type="compositionally biased region" description="Low complexity" evidence="2">
    <location>
        <begin position="58"/>
        <end position="73"/>
    </location>
</feature>
<dbReference type="PANTHER" id="PTHR21190">
    <property type="entry name" value="GH10077P"/>
    <property type="match status" value="1"/>
</dbReference>
<dbReference type="FunFam" id="3.30.160.60:FF:002852">
    <property type="entry name" value="Dorsal Intercalation and Elongation defect"/>
    <property type="match status" value="1"/>
</dbReference>
<feature type="domain" description="C2H2-type" evidence="3">
    <location>
        <begin position="176"/>
        <end position="199"/>
    </location>
</feature>
<keyword evidence="1" id="KW-0863">Zinc-finger</keyword>
<comment type="caution">
    <text evidence="4">The sequence shown here is derived from an EMBL/GenBank/DDBJ whole genome shotgun (WGS) entry which is preliminary data.</text>
</comment>
<evidence type="ECO:0000256" key="1">
    <source>
        <dbReference type="PROSITE-ProRule" id="PRU00042"/>
    </source>
</evidence>
<feature type="region of interest" description="Disordered" evidence="2">
    <location>
        <begin position="756"/>
        <end position="797"/>
    </location>
</feature>
<organism evidence="4 5">
    <name type="scientific">Mesorhabditis spiculigera</name>
    <dbReference type="NCBI Taxonomy" id="96644"/>
    <lineage>
        <taxon>Eukaryota</taxon>
        <taxon>Metazoa</taxon>
        <taxon>Ecdysozoa</taxon>
        <taxon>Nematoda</taxon>
        <taxon>Chromadorea</taxon>
        <taxon>Rhabditida</taxon>
        <taxon>Rhabditina</taxon>
        <taxon>Rhabditomorpha</taxon>
        <taxon>Rhabditoidea</taxon>
        <taxon>Rhabditidae</taxon>
        <taxon>Mesorhabditinae</taxon>
        <taxon>Mesorhabditis</taxon>
    </lineage>
</organism>
<dbReference type="GO" id="GO:0008270">
    <property type="term" value="F:zinc ion binding"/>
    <property type="evidence" value="ECO:0007669"/>
    <property type="project" value="UniProtKB-KW"/>
</dbReference>
<feature type="non-terminal residue" evidence="4">
    <location>
        <position position="858"/>
    </location>
</feature>
<sequence>MPDFGSTALNNASGNNPSTPHTQIDLTQLFLAGLDANSLAAGNQFRNLFQMNQLAQISGGSPSPASSAPSSASESQPTTTQPGGQSADTATPPATAEAQVTQGGPVPSWFSAMLPQPHAMQQQMPGNMSALMEQFGLPGLLGQNPLALAAALGATPNTPTSANSLFGQMTSPQKELFCDVCEKSFFNRDFLKTHMRNKHGVDVDNETPKKSGSPKQPKTAFPFIPASTSAGPAHSVIVGHGNDETPKKIAKMETNEEEDNSLKNPMEVLLSQMHKGQQGQGSSCDECGRECATFFDLLAHRAQEHSGDKENPTFRCGECPEMFDSQETLHQHGQIAHGGAARQLLNSLLPPGFPNFLPNFLPPGMGAQFGLDGLDPNNPLAALQQGTKPSTGGSAQKRTYASNGKNYCDLCNKEVCNKYFLRTHMLKMHGIVIDENKMVIANIDTAEKERMGGITFRCDICMVELKSRNLLRQHKQDQHGVAPISTPQRPQKPPQPTTPTTTHMPAMQPLGQLNGSPVFDQLFEKCSVCEKRVHIAALPQHMAHEHPPDISQQLLAHFKGFMQQSPMAELIPCKFCPQRFKEEGEVQMHMISQHAAELLSAHAGELKRCEEPGVERCPQCPYQTKNPRNMEIHMERHERLNEVKEGDGDDEALTITQQAALKMVQMNHFPAAFTAAAPPPPVVVVPPKAAEKLVCDICDRSYSRLELLESHQRVMHSKSDALKMMRSEMKSLRPMKNVRKLRLPWSFNRARLHVDTRNRLRPEEKKSDAHPHVEGHSHTSGSVSPSGGSLPEGFARPQNTTQSYVMQSFVIRENDASKSGAFPNELLCHLPVRVPLTTPLSVTFELVPQNPEPSPTGY</sequence>